<reference evidence="2" key="1">
    <citation type="journal article" date="2012" name="PLoS Genet.">
        <title>The genomes of the fungal plant pathogens Cladosporium fulvum and Dothistroma septosporum reveal adaptation to different hosts and lifestyles but also signatures of common ancestry.</title>
        <authorList>
            <person name="de Wit P.J.G.M."/>
            <person name="van der Burgt A."/>
            <person name="Oekmen B."/>
            <person name="Stergiopoulos I."/>
            <person name="Abd-Elsalam K.A."/>
            <person name="Aerts A.L."/>
            <person name="Bahkali A.H."/>
            <person name="Beenen H.G."/>
            <person name="Chettri P."/>
            <person name="Cox M.P."/>
            <person name="Datema E."/>
            <person name="de Vries R.P."/>
            <person name="Dhillon B."/>
            <person name="Ganley A.R."/>
            <person name="Griffiths S.A."/>
            <person name="Guo Y."/>
            <person name="Hamelin R.C."/>
            <person name="Henrissat B."/>
            <person name="Kabir M.S."/>
            <person name="Jashni M.K."/>
            <person name="Kema G."/>
            <person name="Klaubauf S."/>
            <person name="Lapidus A."/>
            <person name="Levasseur A."/>
            <person name="Lindquist E."/>
            <person name="Mehrabi R."/>
            <person name="Ohm R.A."/>
            <person name="Owen T.J."/>
            <person name="Salamov A."/>
            <person name="Schwelm A."/>
            <person name="Schijlen E."/>
            <person name="Sun H."/>
            <person name="van den Burg H.A."/>
            <person name="van Ham R.C.H.J."/>
            <person name="Zhang S."/>
            <person name="Goodwin S.B."/>
            <person name="Grigoriev I.V."/>
            <person name="Collemare J."/>
            <person name="Bradshaw R.E."/>
        </authorList>
    </citation>
    <scope>NUCLEOTIDE SEQUENCE [LARGE SCALE GENOMIC DNA]</scope>
    <source>
        <strain evidence="2">NZE10 / CBS 128990</strain>
    </source>
</reference>
<dbReference type="AlphaFoldDB" id="N1PGP1"/>
<dbReference type="Proteomes" id="UP000016933">
    <property type="component" value="Unassembled WGS sequence"/>
</dbReference>
<dbReference type="HOGENOM" id="CLU_3050299_0_0_1"/>
<organism evidence="1 2">
    <name type="scientific">Dothistroma septosporum (strain NZE10 / CBS 128990)</name>
    <name type="common">Red band needle blight fungus</name>
    <name type="synonym">Mycosphaerella pini</name>
    <dbReference type="NCBI Taxonomy" id="675120"/>
    <lineage>
        <taxon>Eukaryota</taxon>
        <taxon>Fungi</taxon>
        <taxon>Dikarya</taxon>
        <taxon>Ascomycota</taxon>
        <taxon>Pezizomycotina</taxon>
        <taxon>Dothideomycetes</taxon>
        <taxon>Dothideomycetidae</taxon>
        <taxon>Mycosphaerellales</taxon>
        <taxon>Mycosphaerellaceae</taxon>
        <taxon>Dothistroma</taxon>
    </lineage>
</organism>
<protein>
    <submittedName>
        <fullName evidence="1">Uncharacterized protein</fullName>
    </submittedName>
</protein>
<dbReference type="EMBL" id="KB446542">
    <property type="protein sequence ID" value="EME41778.1"/>
    <property type="molecule type" value="Genomic_DNA"/>
</dbReference>
<name>N1PGP1_DOTSN</name>
<reference evidence="1 2" key="2">
    <citation type="journal article" date="2012" name="PLoS Pathog.">
        <title>Diverse lifestyles and strategies of plant pathogenesis encoded in the genomes of eighteen Dothideomycetes fungi.</title>
        <authorList>
            <person name="Ohm R.A."/>
            <person name="Feau N."/>
            <person name="Henrissat B."/>
            <person name="Schoch C.L."/>
            <person name="Horwitz B.A."/>
            <person name="Barry K.W."/>
            <person name="Condon B.J."/>
            <person name="Copeland A.C."/>
            <person name="Dhillon B."/>
            <person name="Glaser F."/>
            <person name="Hesse C.N."/>
            <person name="Kosti I."/>
            <person name="LaButti K."/>
            <person name="Lindquist E.A."/>
            <person name="Lucas S."/>
            <person name="Salamov A.A."/>
            <person name="Bradshaw R.E."/>
            <person name="Ciuffetti L."/>
            <person name="Hamelin R.C."/>
            <person name="Kema G.H.J."/>
            <person name="Lawrence C."/>
            <person name="Scott J.A."/>
            <person name="Spatafora J.W."/>
            <person name="Turgeon B.G."/>
            <person name="de Wit P.J.G.M."/>
            <person name="Zhong S."/>
            <person name="Goodwin S.B."/>
            <person name="Grigoriev I.V."/>
        </authorList>
    </citation>
    <scope>NUCLEOTIDE SEQUENCE [LARGE SCALE GENOMIC DNA]</scope>
    <source>
        <strain evidence="2">NZE10 / CBS 128990</strain>
    </source>
</reference>
<accession>N1PGP1</accession>
<gene>
    <name evidence="1" type="ORF">DOTSEDRAFT_46684</name>
</gene>
<evidence type="ECO:0000313" key="2">
    <source>
        <dbReference type="Proteomes" id="UP000016933"/>
    </source>
</evidence>
<sequence length="54" mass="5930">MPRSGGSIVLSAYRHRAVREAFIAGRSKAAQELKIALRPDANSDGILKRMIHRG</sequence>
<evidence type="ECO:0000313" key="1">
    <source>
        <dbReference type="EMBL" id="EME41778.1"/>
    </source>
</evidence>
<proteinExistence type="predicted"/>
<keyword evidence="2" id="KW-1185">Reference proteome</keyword>